<dbReference type="EMBL" id="CAJPDS010000041">
    <property type="protein sequence ID" value="CAF9926419.1"/>
    <property type="molecule type" value="Genomic_DNA"/>
</dbReference>
<gene>
    <name evidence="2" type="ORF">HETSPECPRED_006329</name>
</gene>
<feature type="region of interest" description="Disordered" evidence="1">
    <location>
        <begin position="676"/>
        <end position="702"/>
    </location>
</feature>
<feature type="region of interest" description="Disordered" evidence="1">
    <location>
        <begin position="40"/>
        <end position="101"/>
    </location>
</feature>
<evidence type="ECO:0000313" key="2">
    <source>
        <dbReference type="EMBL" id="CAF9926419.1"/>
    </source>
</evidence>
<dbReference type="Proteomes" id="UP000664521">
    <property type="component" value="Unassembled WGS sequence"/>
</dbReference>
<organism evidence="2 3">
    <name type="scientific">Heterodermia speciosa</name>
    <dbReference type="NCBI Taxonomy" id="116794"/>
    <lineage>
        <taxon>Eukaryota</taxon>
        <taxon>Fungi</taxon>
        <taxon>Dikarya</taxon>
        <taxon>Ascomycota</taxon>
        <taxon>Pezizomycotina</taxon>
        <taxon>Lecanoromycetes</taxon>
        <taxon>OSLEUM clade</taxon>
        <taxon>Lecanoromycetidae</taxon>
        <taxon>Caliciales</taxon>
        <taxon>Physciaceae</taxon>
        <taxon>Heterodermia</taxon>
    </lineage>
</organism>
<feature type="region of interest" description="Disordered" evidence="1">
    <location>
        <begin position="202"/>
        <end position="267"/>
    </location>
</feature>
<feature type="region of interest" description="Disordered" evidence="1">
    <location>
        <begin position="378"/>
        <end position="484"/>
    </location>
</feature>
<sequence>MGAADLLSNGLDSTAQPNYDAEYDKILTLCDEVFAGKHPRLKPLKKPSTAAPPVFPVVPRTSGGSGPAALVPTDPTQNGVSTPSSSLPASTTKSISQRASTSLPVSDFDPILLTKGPALVREEMLRKRRAIEQSLRDQVSRKRQFSRQKLLQEEELPKFDVTQVLERAHNIVKPVRFAEAKIANRPASSSESFDENDYYSSQVNSWTTTEPDRDTSPKKQASSKGEEASGAQAMDIDPVEADQQARTRSQHLPALATGKKDEAAAQAARIAELEEKLRLATEKNANLSRVRTPPPEDGLIEEPEYSPPDVQQPPLVPQDQSHVSILNADHDQLREPALRRSSRPLQPQSREYATRNEPVPSPVQNDMRIVRNHITSPLAPQPARVSPLAVAKAPPVSQVREPQQNERGGPRTVAPANPAAERVSPDQPIQPLVSRKRRRGKNSGEMLRNVVPRRENLSPEVRIKEEPLSPQLRTTAPEAWRPPRTEEVRRPVYVDTVSPQRRVSDQAGSALRRSDRLAQTQLSESGRPFSPVERRNSQRSGHLIEINDEPDLRRIATTKQIYGPPAGPEPSRPYRASVQPQPVSRYYPDQPLSPAPRQIQRAPSRHGSIAMAPPQPRIVVDQYGNRFVEAPAPQERQMSIVPIARPDDQGFRYEQPRRPTVIRNSSYEIGHDGRQYIQRAPSPTSPRYVQRAPSPVSPHYARPVHNFENERYIDDPYVPRSDNVRVISHGEDQGVANFEKFPPPRDPVTRLQSVRPVSHFEAPRMSSVRPEQERAVNVRAMPVPYDGSRIQSMQPEHDRMVHIRPMVGQYEIPREQFTRVQSVRPEQERIVSLDARRDVVQRQASVRPDDMYLRRPGPVVDDRARYTYVPEPQERHYVQEEFSDRVMYDTPGSGSRRILQ</sequence>
<feature type="compositionally biased region" description="Basic and acidic residues" evidence="1">
    <location>
        <begin position="328"/>
        <end position="338"/>
    </location>
</feature>
<keyword evidence="3" id="KW-1185">Reference proteome</keyword>
<evidence type="ECO:0000256" key="1">
    <source>
        <dbReference type="SAM" id="MobiDB-lite"/>
    </source>
</evidence>
<evidence type="ECO:0000313" key="3">
    <source>
        <dbReference type="Proteomes" id="UP000664521"/>
    </source>
</evidence>
<proteinExistence type="predicted"/>
<feature type="compositionally biased region" description="Basic and acidic residues" evidence="1">
    <location>
        <begin position="452"/>
        <end position="467"/>
    </location>
</feature>
<reference evidence="2" key="1">
    <citation type="submission" date="2021-03" db="EMBL/GenBank/DDBJ databases">
        <authorList>
            <person name="Tagirdzhanova G."/>
        </authorList>
    </citation>
    <scope>NUCLEOTIDE SEQUENCE</scope>
</reference>
<dbReference type="OrthoDB" id="5333304at2759"/>
<feature type="region of interest" description="Disordered" evidence="1">
    <location>
        <begin position="498"/>
        <end position="544"/>
    </location>
</feature>
<feature type="region of interest" description="Disordered" evidence="1">
    <location>
        <begin position="279"/>
        <end position="365"/>
    </location>
</feature>
<protein>
    <submittedName>
        <fullName evidence="2">Uncharacterized protein</fullName>
    </submittedName>
</protein>
<feature type="compositionally biased region" description="Low complexity" evidence="1">
    <location>
        <begin position="81"/>
        <end position="96"/>
    </location>
</feature>
<accession>A0A8H3FKW8</accession>
<comment type="caution">
    <text evidence="2">The sequence shown here is derived from an EMBL/GenBank/DDBJ whole genome shotgun (WGS) entry which is preliminary data.</text>
</comment>
<name>A0A8H3FKW8_9LECA</name>
<dbReference type="AlphaFoldDB" id="A0A8H3FKW8"/>